<keyword evidence="5" id="KW-0175">Coiled coil</keyword>
<evidence type="ECO:0000313" key="9">
    <source>
        <dbReference type="Proteomes" id="UP001152484"/>
    </source>
</evidence>
<sequence>MKWNIRIKQIRHAKNCIFSNLDSLPSAPLRALNSPNLRGEFFIFLFFCKACKKEITNFSFHEEPTINSPPLVLLLLPDMCPSTSNARCNDCGGSCSITDGIDTGTYRCYATKKSNKSKNSVVSRSEFVLPPLTARIDIGNECAALREMVSNQHKSIEELNTELDAERYASASGANEAMAMILRLEREKAEIQMEFIQFTKEKILHDQQELFLLEDLLYKREHEINALTCEVQMYKHRMMNLGFTESEIEEEIEKERSHFDSNNNASETSNPQFEVPIYDYPPLKCLNENEVYFEVDNEVGGVEKYAFRETPRTCDNFMDLESKINLLEMSSMTVYPDGDQICKNNTIEKVIVGQSPRRPRHMKKFSTDSLGSFRVANNYDLVIESPKFGGRLRKMEFPQKEEFSNLMRVENASEVEDCMGDRVYTIDPIHLVKSTYNKASEGASEDYNNTPKDSMIYSNREDVDIKKLFARLHALEADRESTRQALISMSTDKSQIVLLKEIAQKLCKDMSRLERTPARKPSIIHSFSIMSLFKWMVSFVLWRRKAHRCKYMFGLSRNNVGLLMLLEKGSRVCQWRCIFSTQV</sequence>
<comment type="subcellular location">
    <subcellularLocation>
        <location evidence="1">Membrane</location>
    </subcellularLocation>
</comment>
<evidence type="ECO:0000256" key="4">
    <source>
        <dbReference type="ARBA" id="ARBA00023136"/>
    </source>
</evidence>
<dbReference type="PROSITE" id="PS51775">
    <property type="entry name" value="GTD_BINDING"/>
    <property type="match status" value="1"/>
</dbReference>
<gene>
    <name evidence="8" type="ORF">CEURO_LOCUS21591</name>
</gene>
<accession>A0A9P0ZZ27</accession>
<feature type="domain" description="GTD-binding" evidence="7">
    <location>
        <begin position="140"/>
        <end position="235"/>
    </location>
</feature>
<dbReference type="Proteomes" id="UP001152484">
    <property type="component" value="Unassembled WGS sequence"/>
</dbReference>
<evidence type="ECO:0000256" key="1">
    <source>
        <dbReference type="ARBA" id="ARBA00004370"/>
    </source>
</evidence>
<evidence type="ECO:0000313" key="8">
    <source>
        <dbReference type="EMBL" id="CAH9117567.1"/>
    </source>
</evidence>
<evidence type="ECO:0000256" key="6">
    <source>
        <dbReference type="SAM" id="Phobius"/>
    </source>
</evidence>
<name>A0A9P0ZZ27_CUSEU</name>
<keyword evidence="3 6" id="KW-1133">Transmembrane helix</keyword>
<comment type="caution">
    <text evidence="8">The sequence shown here is derived from an EMBL/GenBank/DDBJ whole genome shotgun (WGS) entry which is preliminary data.</text>
</comment>
<evidence type="ECO:0000256" key="2">
    <source>
        <dbReference type="ARBA" id="ARBA00022692"/>
    </source>
</evidence>
<evidence type="ECO:0000259" key="7">
    <source>
        <dbReference type="PROSITE" id="PS51775"/>
    </source>
</evidence>
<keyword evidence="9" id="KW-1185">Reference proteome</keyword>
<evidence type="ECO:0000256" key="5">
    <source>
        <dbReference type="SAM" id="Coils"/>
    </source>
</evidence>
<keyword evidence="2 6" id="KW-0812">Transmembrane</keyword>
<dbReference type="GO" id="GO:0080115">
    <property type="term" value="F:myosin XI tail binding"/>
    <property type="evidence" value="ECO:0007669"/>
    <property type="project" value="UniProtKB-ARBA"/>
</dbReference>
<dbReference type="InterPro" id="IPR007656">
    <property type="entry name" value="GTD-bd"/>
</dbReference>
<keyword evidence="4 6" id="KW-0472">Membrane</keyword>
<dbReference type="OrthoDB" id="1060521at2759"/>
<dbReference type="PANTHER" id="PTHR31422">
    <property type="entry name" value="BNAANNG28530D PROTEIN"/>
    <property type="match status" value="1"/>
</dbReference>
<dbReference type="AlphaFoldDB" id="A0A9P0ZZ27"/>
<feature type="transmembrane region" description="Helical" evidence="6">
    <location>
        <begin position="523"/>
        <end position="542"/>
    </location>
</feature>
<protein>
    <recommendedName>
        <fullName evidence="7">GTD-binding domain-containing protein</fullName>
    </recommendedName>
</protein>
<organism evidence="8 9">
    <name type="scientific">Cuscuta europaea</name>
    <name type="common">European dodder</name>
    <dbReference type="NCBI Taxonomy" id="41803"/>
    <lineage>
        <taxon>Eukaryota</taxon>
        <taxon>Viridiplantae</taxon>
        <taxon>Streptophyta</taxon>
        <taxon>Embryophyta</taxon>
        <taxon>Tracheophyta</taxon>
        <taxon>Spermatophyta</taxon>
        <taxon>Magnoliopsida</taxon>
        <taxon>eudicotyledons</taxon>
        <taxon>Gunneridae</taxon>
        <taxon>Pentapetalae</taxon>
        <taxon>asterids</taxon>
        <taxon>lamiids</taxon>
        <taxon>Solanales</taxon>
        <taxon>Convolvulaceae</taxon>
        <taxon>Cuscuteae</taxon>
        <taxon>Cuscuta</taxon>
        <taxon>Cuscuta subgen. Cuscuta</taxon>
    </lineage>
</organism>
<dbReference type="EMBL" id="CAMAPE010000074">
    <property type="protein sequence ID" value="CAH9117567.1"/>
    <property type="molecule type" value="Genomic_DNA"/>
</dbReference>
<reference evidence="8" key="1">
    <citation type="submission" date="2022-07" db="EMBL/GenBank/DDBJ databases">
        <authorList>
            <person name="Macas J."/>
            <person name="Novak P."/>
            <person name="Neumann P."/>
        </authorList>
    </citation>
    <scope>NUCLEOTIDE SEQUENCE</scope>
</reference>
<dbReference type="Pfam" id="PF04576">
    <property type="entry name" value="Zein-binding"/>
    <property type="match status" value="1"/>
</dbReference>
<evidence type="ECO:0000256" key="3">
    <source>
        <dbReference type="ARBA" id="ARBA00022989"/>
    </source>
</evidence>
<dbReference type="GO" id="GO:0016020">
    <property type="term" value="C:membrane"/>
    <property type="evidence" value="ECO:0007669"/>
    <property type="project" value="UniProtKB-SubCell"/>
</dbReference>
<proteinExistence type="predicted"/>
<feature type="coiled-coil region" evidence="5">
    <location>
        <begin position="174"/>
        <end position="201"/>
    </location>
</feature>
<dbReference type="PANTHER" id="PTHR31422:SF0">
    <property type="entry name" value="MYOSIN-BINDING PROTEIN 7"/>
    <property type="match status" value="1"/>
</dbReference>